<dbReference type="InterPro" id="IPR018392">
    <property type="entry name" value="LysM"/>
</dbReference>
<evidence type="ECO:0000313" key="13">
    <source>
        <dbReference type="EMBL" id="MBM7588794.1"/>
    </source>
</evidence>
<dbReference type="SMART" id="SM00257">
    <property type="entry name" value="LysM"/>
    <property type="match status" value="1"/>
</dbReference>
<evidence type="ECO:0000313" key="14">
    <source>
        <dbReference type="Proteomes" id="UP000717624"/>
    </source>
</evidence>
<dbReference type="InterPro" id="IPR003646">
    <property type="entry name" value="SH3-like_bac-type"/>
</dbReference>
<keyword evidence="4" id="KW-0645">Protease</keyword>
<dbReference type="Pfam" id="PF01476">
    <property type="entry name" value="LysM"/>
    <property type="match status" value="1"/>
</dbReference>
<dbReference type="RefSeq" id="WP_239565116.1">
    <property type="nucleotide sequence ID" value="NZ_BAABIN010000009.1"/>
</dbReference>
<gene>
    <name evidence="13" type="ORF">JOD01_000380</name>
</gene>
<evidence type="ECO:0000259" key="12">
    <source>
        <dbReference type="PROSITE" id="PS51935"/>
    </source>
</evidence>
<dbReference type="Pfam" id="PF08239">
    <property type="entry name" value="SH3_3"/>
    <property type="match status" value="1"/>
</dbReference>
<dbReference type="PANTHER" id="PTHR47053">
    <property type="entry name" value="MUREIN DD-ENDOPEPTIDASE MEPH-RELATED"/>
    <property type="match status" value="1"/>
</dbReference>
<reference evidence="13" key="1">
    <citation type="submission" date="2021-01" db="EMBL/GenBank/DDBJ databases">
        <title>Genomic Encyclopedia of Type Strains, Phase IV (KMG-IV): sequencing the most valuable type-strain genomes for metagenomic binning, comparative biology and taxonomic classification.</title>
        <authorList>
            <person name="Goeker M."/>
        </authorList>
    </citation>
    <scope>NUCLEOTIDE SEQUENCE</scope>
    <source>
        <strain evidence="13">DSM 25523</strain>
    </source>
</reference>
<dbReference type="GO" id="GO:0008234">
    <property type="term" value="F:cysteine-type peptidase activity"/>
    <property type="evidence" value="ECO:0007669"/>
    <property type="project" value="UniProtKB-KW"/>
</dbReference>
<dbReference type="Gene3D" id="2.30.30.40">
    <property type="entry name" value="SH3 Domains"/>
    <property type="match status" value="1"/>
</dbReference>
<dbReference type="CDD" id="cd00118">
    <property type="entry name" value="LysM"/>
    <property type="match status" value="1"/>
</dbReference>
<keyword evidence="14" id="KW-1185">Reference proteome</keyword>
<dbReference type="PROSITE" id="PS51782">
    <property type="entry name" value="LYSM"/>
    <property type="match status" value="1"/>
</dbReference>
<keyword evidence="7 13" id="KW-0378">Hydrolase</keyword>
<dbReference type="PANTHER" id="PTHR47053:SF1">
    <property type="entry name" value="MUREIN DD-ENDOPEPTIDASE MEPH-RELATED"/>
    <property type="match status" value="1"/>
</dbReference>
<proteinExistence type="inferred from homology"/>
<dbReference type="EMBL" id="JAFBEB010000001">
    <property type="protein sequence ID" value="MBM7588794.1"/>
    <property type="molecule type" value="Genomic_DNA"/>
</dbReference>
<comment type="function">
    <text evidence="1">This major extracellular protein may be involved in the invasion of non-professional phagocytic cells by Listeria.</text>
</comment>
<dbReference type="InterPro" id="IPR038765">
    <property type="entry name" value="Papain-like_cys_pep_sf"/>
</dbReference>
<accession>A0A938XXK3</accession>
<comment type="similarity">
    <text evidence="2">Belongs to the peptidase C40 family.</text>
</comment>
<dbReference type="Proteomes" id="UP000717624">
    <property type="component" value="Unassembled WGS sequence"/>
</dbReference>
<feature type="domain" description="LysM" evidence="11">
    <location>
        <begin position="27"/>
        <end position="70"/>
    </location>
</feature>
<comment type="caution">
    <text evidence="13">The sequence shown here is derived from an EMBL/GenBank/DDBJ whole genome shotgun (WGS) entry which is preliminary data.</text>
</comment>
<dbReference type="Gene3D" id="3.10.350.10">
    <property type="entry name" value="LysM domain"/>
    <property type="match status" value="1"/>
</dbReference>
<dbReference type="PROSITE" id="PS51935">
    <property type="entry name" value="NLPC_P60"/>
    <property type="match status" value="1"/>
</dbReference>
<keyword evidence="5 10" id="KW-0732">Signal</keyword>
<dbReference type="InterPro" id="IPR036779">
    <property type="entry name" value="LysM_dom_sf"/>
</dbReference>
<dbReference type="SMART" id="SM00287">
    <property type="entry name" value="SH3b"/>
    <property type="match status" value="1"/>
</dbReference>
<evidence type="ECO:0000256" key="4">
    <source>
        <dbReference type="ARBA" id="ARBA00022670"/>
    </source>
</evidence>
<organism evidence="13 14">
    <name type="scientific">Brevibacillus fulvus</name>
    <dbReference type="NCBI Taxonomy" id="1125967"/>
    <lineage>
        <taxon>Bacteria</taxon>
        <taxon>Bacillati</taxon>
        <taxon>Bacillota</taxon>
        <taxon>Bacilli</taxon>
        <taxon>Bacillales</taxon>
        <taxon>Paenibacillaceae</taxon>
        <taxon>Brevibacillus</taxon>
    </lineage>
</organism>
<evidence type="ECO:0000256" key="9">
    <source>
        <dbReference type="ARBA" id="ARBA00032855"/>
    </source>
</evidence>
<evidence type="ECO:0000256" key="5">
    <source>
        <dbReference type="ARBA" id="ARBA00022729"/>
    </source>
</evidence>
<evidence type="ECO:0000256" key="3">
    <source>
        <dbReference type="ARBA" id="ARBA00013385"/>
    </source>
</evidence>
<keyword evidence="6" id="KW-0677">Repeat</keyword>
<name>A0A938XXK3_9BACL</name>
<sequence length="307" mass="33570">MNRQKLLLPISLFCFMMVPLSVEAESTTYVVQQGDTLYKLSREFHVPVEEILQQNQLTTDKLSIGQVLQLSGNAELAQDPGESLVLDNANVPPAAPPVQDQPVAAAEPTIVTADILHVRAYPSLQSEILGNLSYGTPVEIKETGDEWCKIEFQGQPAYVAAAYLGKQPKLPAANLSIGDGQLAKQLQTIIKPVLNTPYVYGGTTPAGFDCSGFTSYVFQQLGIKLPRTSAEQFNVGQEVDLSQAQPGDLLFYDTEKNGHISHVALYMGNGTIVHATGVTVKYEKVENMQKLYPFYGVKRIWNPIAAK</sequence>
<evidence type="ECO:0000256" key="6">
    <source>
        <dbReference type="ARBA" id="ARBA00022737"/>
    </source>
</evidence>
<dbReference type="AlphaFoldDB" id="A0A938XXK3"/>
<dbReference type="GO" id="GO:0006508">
    <property type="term" value="P:proteolysis"/>
    <property type="evidence" value="ECO:0007669"/>
    <property type="project" value="UniProtKB-KW"/>
</dbReference>
<evidence type="ECO:0000256" key="7">
    <source>
        <dbReference type="ARBA" id="ARBA00022801"/>
    </source>
</evidence>
<dbReference type="Pfam" id="PF00877">
    <property type="entry name" value="NLPC_P60"/>
    <property type="match status" value="1"/>
</dbReference>
<dbReference type="InterPro" id="IPR051202">
    <property type="entry name" value="Peptidase_C40"/>
</dbReference>
<feature type="signal peptide" evidence="10">
    <location>
        <begin position="1"/>
        <end position="24"/>
    </location>
</feature>
<dbReference type="InterPro" id="IPR000064">
    <property type="entry name" value="NLP_P60_dom"/>
</dbReference>
<dbReference type="SUPFAM" id="SSF54106">
    <property type="entry name" value="LysM domain"/>
    <property type="match status" value="1"/>
</dbReference>
<evidence type="ECO:0000256" key="8">
    <source>
        <dbReference type="ARBA" id="ARBA00022807"/>
    </source>
</evidence>
<protein>
    <recommendedName>
        <fullName evidence="3">Probable endopeptidase p60</fullName>
    </recommendedName>
    <alternativeName>
        <fullName evidence="9">Invasion-associated protein p60</fullName>
    </alternativeName>
</protein>
<keyword evidence="8" id="KW-0788">Thiol protease</keyword>
<evidence type="ECO:0000256" key="10">
    <source>
        <dbReference type="SAM" id="SignalP"/>
    </source>
</evidence>
<feature type="chain" id="PRO_5036945429" description="Probable endopeptidase p60" evidence="10">
    <location>
        <begin position="25"/>
        <end position="307"/>
    </location>
</feature>
<dbReference type="SUPFAM" id="SSF54001">
    <property type="entry name" value="Cysteine proteinases"/>
    <property type="match status" value="1"/>
</dbReference>
<evidence type="ECO:0000256" key="1">
    <source>
        <dbReference type="ARBA" id="ARBA00003740"/>
    </source>
</evidence>
<evidence type="ECO:0000256" key="2">
    <source>
        <dbReference type="ARBA" id="ARBA00007074"/>
    </source>
</evidence>
<evidence type="ECO:0000259" key="11">
    <source>
        <dbReference type="PROSITE" id="PS51782"/>
    </source>
</evidence>
<feature type="domain" description="NlpC/P60" evidence="12">
    <location>
        <begin position="176"/>
        <end position="301"/>
    </location>
</feature>
<dbReference type="Gene3D" id="3.90.1720.10">
    <property type="entry name" value="endopeptidase domain like (from Nostoc punctiforme)"/>
    <property type="match status" value="1"/>
</dbReference>